<dbReference type="SMART" id="SM00020">
    <property type="entry name" value="Tryp_SPc"/>
    <property type="match status" value="1"/>
</dbReference>
<protein>
    <submittedName>
        <fullName evidence="4">Peptidase S1 domain-containing protein</fullName>
    </submittedName>
</protein>
<keyword evidence="3" id="KW-1185">Reference proteome</keyword>
<dbReference type="WBParaSite" id="HCON_00103185-00001">
    <property type="protein sequence ID" value="HCON_00103185-00001"/>
    <property type="gene ID" value="HCON_00103185"/>
</dbReference>
<accession>A0A7I4YK01</accession>
<dbReference type="OMA" id="IGTICTH"/>
<dbReference type="Gene3D" id="2.40.10.10">
    <property type="entry name" value="Trypsin-like serine proteases"/>
    <property type="match status" value="1"/>
</dbReference>
<dbReference type="InterPro" id="IPR001254">
    <property type="entry name" value="Trypsin_dom"/>
</dbReference>
<dbReference type="PANTHER" id="PTHR24260:SF136">
    <property type="entry name" value="GH08193P-RELATED"/>
    <property type="match status" value="1"/>
</dbReference>
<organism evidence="3 4">
    <name type="scientific">Haemonchus contortus</name>
    <name type="common">Barber pole worm</name>
    <dbReference type="NCBI Taxonomy" id="6289"/>
    <lineage>
        <taxon>Eukaryota</taxon>
        <taxon>Metazoa</taxon>
        <taxon>Ecdysozoa</taxon>
        <taxon>Nematoda</taxon>
        <taxon>Chromadorea</taxon>
        <taxon>Rhabditida</taxon>
        <taxon>Rhabditina</taxon>
        <taxon>Rhabditomorpha</taxon>
        <taxon>Strongyloidea</taxon>
        <taxon>Trichostrongylidae</taxon>
        <taxon>Haemonchus</taxon>
    </lineage>
</organism>
<dbReference type="PRINTS" id="PR00722">
    <property type="entry name" value="CHYMOTRYPSIN"/>
</dbReference>
<keyword evidence="1" id="KW-1015">Disulfide bond</keyword>
<evidence type="ECO:0000313" key="3">
    <source>
        <dbReference type="Proteomes" id="UP000025227"/>
    </source>
</evidence>
<name>A0A7I4YK01_HAECO</name>
<evidence type="ECO:0000259" key="2">
    <source>
        <dbReference type="PROSITE" id="PS50240"/>
    </source>
</evidence>
<dbReference type="AlphaFoldDB" id="A0A7I4YK01"/>
<dbReference type="GO" id="GO:0006508">
    <property type="term" value="P:proteolysis"/>
    <property type="evidence" value="ECO:0007669"/>
    <property type="project" value="InterPro"/>
</dbReference>
<sequence length="228" mass="25915">KTRYWERYCALHTEAKHDMYWGIPLARFKIYIGTICTHPELCTEQTLRKAKDITYHEKYDPCTRENDIAVIELNENVRREEGTPVCMPEPYEPLDPTLTAIGFGTDPASPRPPTLFNYLQAVDLSLKEVSYARKMIRTKTPRRSVCTGDSGGPLVRINSRGKHVLVGITSSMKPHCDVPLERVYERDSYFADVRAYIGWICEKTGVCPEGTRTSASVPERRTSAGIIK</sequence>
<dbReference type="SUPFAM" id="SSF50494">
    <property type="entry name" value="Trypsin-like serine proteases"/>
    <property type="match status" value="1"/>
</dbReference>
<proteinExistence type="predicted"/>
<reference evidence="4" key="1">
    <citation type="submission" date="2020-12" db="UniProtKB">
        <authorList>
            <consortium name="WormBaseParasite"/>
        </authorList>
    </citation>
    <scope>IDENTIFICATION</scope>
    <source>
        <strain evidence="4">MHco3</strain>
    </source>
</reference>
<dbReference type="Pfam" id="PF00089">
    <property type="entry name" value="Trypsin"/>
    <property type="match status" value="1"/>
</dbReference>
<dbReference type="PROSITE" id="PS50240">
    <property type="entry name" value="TRYPSIN_DOM"/>
    <property type="match status" value="1"/>
</dbReference>
<dbReference type="InterPro" id="IPR009003">
    <property type="entry name" value="Peptidase_S1_PA"/>
</dbReference>
<evidence type="ECO:0000256" key="1">
    <source>
        <dbReference type="ARBA" id="ARBA00023157"/>
    </source>
</evidence>
<dbReference type="InterPro" id="IPR001314">
    <property type="entry name" value="Peptidase_S1A"/>
</dbReference>
<dbReference type="InterPro" id="IPR043504">
    <property type="entry name" value="Peptidase_S1_PA_chymotrypsin"/>
</dbReference>
<dbReference type="Proteomes" id="UP000025227">
    <property type="component" value="Unplaced"/>
</dbReference>
<dbReference type="GO" id="GO:0004252">
    <property type="term" value="F:serine-type endopeptidase activity"/>
    <property type="evidence" value="ECO:0007669"/>
    <property type="project" value="InterPro"/>
</dbReference>
<dbReference type="OrthoDB" id="7754674at2759"/>
<feature type="domain" description="Peptidase S1" evidence="2">
    <location>
        <begin position="1"/>
        <end position="205"/>
    </location>
</feature>
<dbReference type="PROSITE" id="PS00135">
    <property type="entry name" value="TRYPSIN_SER"/>
    <property type="match status" value="1"/>
</dbReference>
<dbReference type="InterPro" id="IPR051333">
    <property type="entry name" value="CLIP_Serine_Protease"/>
</dbReference>
<evidence type="ECO:0000313" key="4">
    <source>
        <dbReference type="WBParaSite" id="HCON_00103185-00001"/>
    </source>
</evidence>
<dbReference type="InterPro" id="IPR033116">
    <property type="entry name" value="TRYPSIN_SER"/>
</dbReference>
<dbReference type="PANTHER" id="PTHR24260">
    <property type="match status" value="1"/>
</dbReference>